<dbReference type="InterPro" id="IPR029058">
    <property type="entry name" value="AB_hydrolase_fold"/>
</dbReference>
<dbReference type="EMBL" id="AYZM01000047">
    <property type="protein sequence ID" value="KRN26051.1"/>
    <property type="molecule type" value="Genomic_DNA"/>
</dbReference>
<dbReference type="SUPFAM" id="SSF53474">
    <property type="entry name" value="alpha/beta-Hydrolases"/>
    <property type="match status" value="1"/>
</dbReference>
<dbReference type="RefSeq" id="WP_054736983.1">
    <property type="nucleotide sequence ID" value="NZ_AYZM01000047.1"/>
</dbReference>
<dbReference type="GO" id="GO:0016787">
    <property type="term" value="F:hydrolase activity"/>
    <property type="evidence" value="ECO:0007669"/>
    <property type="project" value="UniProtKB-KW"/>
</dbReference>
<feature type="domain" description="Alpha/beta hydrolase fold-3" evidence="2">
    <location>
        <begin position="69"/>
        <end position="270"/>
    </location>
</feature>
<proteinExistence type="predicted"/>
<evidence type="ECO:0000256" key="1">
    <source>
        <dbReference type="ARBA" id="ARBA00022801"/>
    </source>
</evidence>
<sequence>MSLRGDWLLFKTKRSRLKQQVATSFMHPNRRQDEVAPEQFPDPDRVTVVPLEQGRLVTVTPKQETTKHVVLLHGGAYTVPATESHREWLIYISDQLGARATLIDYPLAPEATATVTVPATVAAYQELGLEYPDDQFYLLGDSAGGGLALVLLQQLRDQHALLPKASVLVSPWTDLAMRDPQIEARDDNDPELSFAAMRQTAINYAGQLVLDDALLSPINGNLEHLGRIGLFYGTTELLLPDHQRLATKLQQATGTQVDVHELKGMLHDYLFWHALPESRQTFKYLAEQLNQA</sequence>
<evidence type="ECO:0000313" key="3">
    <source>
        <dbReference type="EMBL" id="KRN26051.1"/>
    </source>
</evidence>
<dbReference type="PATRIC" id="fig|1423804.4.peg.3424"/>
<dbReference type="OrthoDB" id="9815425at2"/>
<dbReference type="PANTHER" id="PTHR48081">
    <property type="entry name" value="AB HYDROLASE SUPERFAMILY PROTEIN C4A8.06C"/>
    <property type="match status" value="1"/>
</dbReference>
<protein>
    <submittedName>
        <fullName evidence="3">Esterase lipase</fullName>
    </submittedName>
</protein>
<reference evidence="3 4" key="1">
    <citation type="journal article" date="2015" name="Genome Announc.">
        <title>Expanding the biotechnology potential of lactobacilli through comparative genomics of 213 strains and associated genera.</title>
        <authorList>
            <person name="Sun Z."/>
            <person name="Harris H.M."/>
            <person name="McCann A."/>
            <person name="Guo C."/>
            <person name="Argimon S."/>
            <person name="Zhang W."/>
            <person name="Yang X."/>
            <person name="Jeffery I.B."/>
            <person name="Cooney J.C."/>
            <person name="Kagawa T.F."/>
            <person name="Liu W."/>
            <person name="Song Y."/>
            <person name="Salvetti E."/>
            <person name="Wrobel A."/>
            <person name="Rasinkangas P."/>
            <person name="Parkhill J."/>
            <person name="Rea M.C."/>
            <person name="O'Sullivan O."/>
            <person name="Ritari J."/>
            <person name="Douillard F.P."/>
            <person name="Paul Ross R."/>
            <person name="Yang R."/>
            <person name="Briner A.E."/>
            <person name="Felis G.E."/>
            <person name="de Vos W.M."/>
            <person name="Barrangou R."/>
            <person name="Klaenhammer T.R."/>
            <person name="Caufield P.W."/>
            <person name="Cui Y."/>
            <person name="Zhang H."/>
            <person name="O'Toole P.W."/>
        </authorList>
    </citation>
    <scope>NUCLEOTIDE SEQUENCE [LARGE SCALE GENOMIC DNA]</scope>
    <source>
        <strain evidence="3 4">DSM 23365</strain>
    </source>
</reference>
<keyword evidence="1" id="KW-0378">Hydrolase</keyword>
<gene>
    <name evidence="3" type="ORF">FD14_GL003189</name>
</gene>
<accession>A0A0R2FCA1</accession>
<dbReference type="InterPro" id="IPR050300">
    <property type="entry name" value="GDXG_lipolytic_enzyme"/>
</dbReference>
<dbReference type="InterPro" id="IPR013094">
    <property type="entry name" value="AB_hydrolase_3"/>
</dbReference>
<evidence type="ECO:0000259" key="2">
    <source>
        <dbReference type="Pfam" id="PF07859"/>
    </source>
</evidence>
<evidence type="ECO:0000313" key="4">
    <source>
        <dbReference type="Proteomes" id="UP000051442"/>
    </source>
</evidence>
<dbReference type="STRING" id="1423804.FD14_GL003189"/>
<dbReference type="AlphaFoldDB" id="A0A0R2FCA1"/>
<organism evidence="3 4">
    <name type="scientific">Secundilactobacillus similis DSM 23365 = JCM 2765</name>
    <dbReference type="NCBI Taxonomy" id="1423804"/>
    <lineage>
        <taxon>Bacteria</taxon>
        <taxon>Bacillati</taxon>
        <taxon>Bacillota</taxon>
        <taxon>Bacilli</taxon>
        <taxon>Lactobacillales</taxon>
        <taxon>Lactobacillaceae</taxon>
        <taxon>Secundilactobacillus</taxon>
    </lineage>
</organism>
<name>A0A0R2FCA1_9LACO</name>
<comment type="caution">
    <text evidence="3">The sequence shown here is derived from an EMBL/GenBank/DDBJ whole genome shotgun (WGS) entry which is preliminary data.</text>
</comment>
<dbReference type="Proteomes" id="UP000051442">
    <property type="component" value="Unassembled WGS sequence"/>
</dbReference>
<dbReference type="Gene3D" id="3.40.50.1820">
    <property type="entry name" value="alpha/beta hydrolase"/>
    <property type="match status" value="1"/>
</dbReference>
<keyword evidence="4" id="KW-1185">Reference proteome</keyword>
<dbReference type="PANTHER" id="PTHR48081:SF8">
    <property type="entry name" value="ALPHA_BETA HYDROLASE FOLD-3 DOMAIN-CONTAINING PROTEIN-RELATED"/>
    <property type="match status" value="1"/>
</dbReference>
<dbReference type="Pfam" id="PF07859">
    <property type="entry name" value="Abhydrolase_3"/>
    <property type="match status" value="1"/>
</dbReference>